<keyword evidence="7 9" id="KW-0807">Transducer</keyword>
<dbReference type="FunFam" id="1.10.287.950:FF:000001">
    <property type="entry name" value="Methyl-accepting chemotaxis sensory transducer"/>
    <property type="match status" value="1"/>
</dbReference>
<feature type="domain" description="Methyl-accepting transducer" evidence="11">
    <location>
        <begin position="352"/>
        <end position="588"/>
    </location>
</feature>
<dbReference type="SMART" id="SM00304">
    <property type="entry name" value="HAMP"/>
    <property type="match status" value="2"/>
</dbReference>
<evidence type="ECO:0000256" key="6">
    <source>
        <dbReference type="ARBA" id="ARBA00023136"/>
    </source>
</evidence>
<evidence type="ECO:0000259" key="11">
    <source>
        <dbReference type="PROSITE" id="PS50111"/>
    </source>
</evidence>
<gene>
    <name evidence="13" type="ORF">GHK24_00180</name>
</gene>
<dbReference type="InterPro" id="IPR003660">
    <property type="entry name" value="HAMP_dom"/>
</dbReference>
<keyword evidence="5 10" id="KW-1133">Transmembrane helix</keyword>
<proteinExistence type="inferred from homology"/>
<organism evidence="13 14">
    <name type="scientific">Rhodocyclus tenuis</name>
    <name type="common">Rhodospirillum tenue</name>
    <dbReference type="NCBI Taxonomy" id="1066"/>
    <lineage>
        <taxon>Bacteria</taxon>
        <taxon>Pseudomonadati</taxon>
        <taxon>Pseudomonadota</taxon>
        <taxon>Betaproteobacteria</taxon>
        <taxon>Rhodocyclales</taxon>
        <taxon>Rhodocyclaceae</taxon>
        <taxon>Rhodocyclus</taxon>
    </lineage>
</organism>
<dbReference type="PROSITE" id="PS50885">
    <property type="entry name" value="HAMP"/>
    <property type="match status" value="1"/>
</dbReference>
<dbReference type="CDD" id="cd12913">
    <property type="entry name" value="PDC1_MCP_like"/>
    <property type="match status" value="1"/>
</dbReference>
<dbReference type="SUPFAM" id="SSF103190">
    <property type="entry name" value="Sensory domain-like"/>
    <property type="match status" value="1"/>
</dbReference>
<accession>A0A6L5JT40</accession>
<comment type="subcellular location">
    <subcellularLocation>
        <location evidence="1">Cell membrane</location>
        <topology evidence="1">Multi-pass membrane protein</topology>
    </subcellularLocation>
</comment>
<reference evidence="13 14" key="1">
    <citation type="submission" date="2019-10" db="EMBL/GenBank/DDBJ databases">
        <title>Whole-genome sequence of the purple nonsulfur photosynthetic bacterium Rhodocyclus tenuis.</title>
        <authorList>
            <person name="Kyndt J.A."/>
            <person name="Meyer T.E."/>
        </authorList>
    </citation>
    <scope>NUCLEOTIDE SEQUENCE [LARGE SCALE GENOMIC DNA]</scope>
    <source>
        <strain evidence="13 14">DSM 110</strain>
    </source>
</reference>
<name>A0A6L5JT40_RHOTE</name>
<dbReference type="InterPro" id="IPR004089">
    <property type="entry name" value="MCPsignal_dom"/>
</dbReference>
<evidence type="ECO:0000256" key="2">
    <source>
        <dbReference type="ARBA" id="ARBA00022475"/>
    </source>
</evidence>
<dbReference type="Pfam" id="PF00672">
    <property type="entry name" value="HAMP"/>
    <property type="match status" value="1"/>
</dbReference>
<dbReference type="OrthoDB" id="8576332at2"/>
<keyword evidence="6 10" id="KW-0472">Membrane</keyword>
<comment type="caution">
    <text evidence="13">The sequence shown here is derived from an EMBL/GenBank/DDBJ whole genome shotgun (WGS) entry which is preliminary data.</text>
</comment>
<dbReference type="PANTHER" id="PTHR32089">
    <property type="entry name" value="METHYL-ACCEPTING CHEMOTAXIS PROTEIN MCPB"/>
    <property type="match status" value="1"/>
</dbReference>
<evidence type="ECO:0000256" key="4">
    <source>
        <dbReference type="ARBA" id="ARBA00022692"/>
    </source>
</evidence>
<evidence type="ECO:0000259" key="12">
    <source>
        <dbReference type="PROSITE" id="PS50885"/>
    </source>
</evidence>
<dbReference type="SMART" id="SM00283">
    <property type="entry name" value="MA"/>
    <property type="match status" value="1"/>
</dbReference>
<dbReference type="PANTHER" id="PTHR32089:SF117">
    <property type="entry name" value="METHYL ACCEPTING SENSORY TRANSDUCER WITH CACHE_1 SMALL MOLECULE BINDING DOMAIN"/>
    <property type="match status" value="1"/>
</dbReference>
<protein>
    <submittedName>
        <fullName evidence="13">HAMP domain-containing protein</fullName>
    </submittedName>
</protein>
<dbReference type="SUPFAM" id="SSF58104">
    <property type="entry name" value="Methyl-accepting chemotaxis protein (MCP) signaling domain"/>
    <property type="match status" value="1"/>
</dbReference>
<dbReference type="InterPro" id="IPR029151">
    <property type="entry name" value="Sensor-like_sf"/>
</dbReference>
<evidence type="ECO:0000256" key="1">
    <source>
        <dbReference type="ARBA" id="ARBA00004651"/>
    </source>
</evidence>
<keyword evidence="3" id="KW-0145">Chemotaxis</keyword>
<dbReference type="Pfam" id="PF02743">
    <property type="entry name" value="dCache_1"/>
    <property type="match status" value="1"/>
</dbReference>
<dbReference type="GO" id="GO:0007165">
    <property type="term" value="P:signal transduction"/>
    <property type="evidence" value="ECO:0007669"/>
    <property type="project" value="UniProtKB-KW"/>
</dbReference>
<dbReference type="AlphaFoldDB" id="A0A6L5JT40"/>
<evidence type="ECO:0000256" key="10">
    <source>
        <dbReference type="SAM" id="Phobius"/>
    </source>
</evidence>
<dbReference type="CDD" id="cd12912">
    <property type="entry name" value="PDC2_MCP_like"/>
    <property type="match status" value="1"/>
</dbReference>
<evidence type="ECO:0000256" key="9">
    <source>
        <dbReference type="PROSITE-ProRule" id="PRU00284"/>
    </source>
</evidence>
<evidence type="ECO:0000256" key="8">
    <source>
        <dbReference type="ARBA" id="ARBA00029447"/>
    </source>
</evidence>
<dbReference type="CDD" id="cd06225">
    <property type="entry name" value="HAMP"/>
    <property type="match status" value="1"/>
</dbReference>
<dbReference type="Proteomes" id="UP000480275">
    <property type="component" value="Unassembled WGS sequence"/>
</dbReference>
<dbReference type="InterPro" id="IPR033479">
    <property type="entry name" value="dCache_1"/>
</dbReference>
<dbReference type="PROSITE" id="PS50111">
    <property type="entry name" value="CHEMOTAXIS_TRANSDUC_2"/>
    <property type="match status" value="1"/>
</dbReference>
<dbReference type="GO" id="GO:0005886">
    <property type="term" value="C:plasma membrane"/>
    <property type="evidence" value="ECO:0007669"/>
    <property type="project" value="UniProtKB-SubCell"/>
</dbReference>
<dbReference type="Pfam" id="PF00015">
    <property type="entry name" value="MCPsignal"/>
    <property type="match status" value="1"/>
</dbReference>
<comment type="similarity">
    <text evidence="8">Belongs to the methyl-accepting chemotaxis (MCP) protein family.</text>
</comment>
<dbReference type="Gene3D" id="1.10.287.950">
    <property type="entry name" value="Methyl-accepting chemotaxis protein"/>
    <property type="match status" value="1"/>
</dbReference>
<feature type="domain" description="HAMP" evidence="12">
    <location>
        <begin position="293"/>
        <end position="347"/>
    </location>
</feature>
<sequence>MFSSLKAKMITYVLIIIALLSLLFCGAAYWKMKSSLLESINSEIEQAAAGKVSFLTEWVSSRQLIVASTLGRFSNGDLKPVLDQAKVAGGFDDMYIGQPDKKMTQFSNATPVPPGYDPTVRPWYVAAAASQEAIASPPYIDASTKLPIITFAKALRENGNLVAVAGGDVTLKRVVDEVIAAKLPGDGYAFLITQDGQVIAHPQKDSGLKKIGEVLPGFDLAALPKDGTISQLQLGDENTLTALFPVGTTGWILGVVVPEAKAMAPINRLLYTMLTLMGVGLLIAFFATSFGITRMMSSITLLRDAMHTMSLGGGDLTVNLSVDSKDEVGQTKDSFNRFLGTLRSMVSEVKENSGSLLSGIEKVGQETDRISEGSKQQATFASETAAAVEEMTASISQIAESARNAEKMTQESGRVSQQLVGDVRQTSEEIGLISSTVEQLQTTLKGLDARSLQINNIVAVIKEIADQTNLLALNAAIEAARAGEQGRGFAVVADEVRKLAERTGVSTVEIGNMIQLIQDETKSAVTNMESAVQQVNRGVEKSRAVTESIEHIERSAQEVERALSAIASATTEQSSASHEIARNIERIHEMTETSDLSIQETHSETENLRQLAHELRVLMEKFRV</sequence>
<evidence type="ECO:0000256" key="7">
    <source>
        <dbReference type="ARBA" id="ARBA00023224"/>
    </source>
</evidence>
<feature type="transmembrane region" description="Helical" evidence="10">
    <location>
        <begin position="269"/>
        <end position="292"/>
    </location>
</feature>
<dbReference type="CDD" id="cd11386">
    <property type="entry name" value="MCP_signal"/>
    <property type="match status" value="1"/>
</dbReference>
<dbReference type="GO" id="GO:0006935">
    <property type="term" value="P:chemotaxis"/>
    <property type="evidence" value="ECO:0007669"/>
    <property type="project" value="UniProtKB-KW"/>
</dbReference>
<evidence type="ECO:0000256" key="5">
    <source>
        <dbReference type="ARBA" id="ARBA00022989"/>
    </source>
</evidence>
<dbReference type="Gene3D" id="3.30.450.20">
    <property type="entry name" value="PAS domain"/>
    <property type="match status" value="2"/>
</dbReference>
<keyword evidence="2" id="KW-1003">Cell membrane</keyword>
<evidence type="ECO:0000313" key="13">
    <source>
        <dbReference type="EMBL" id="MQY50201.1"/>
    </source>
</evidence>
<feature type="transmembrane region" description="Helical" evidence="10">
    <location>
        <begin position="12"/>
        <end position="30"/>
    </location>
</feature>
<evidence type="ECO:0000256" key="3">
    <source>
        <dbReference type="ARBA" id="ARBA00022500"/>
    </source>
</evidence>
<dbReference type="EMBL" id="WIXJ01000001">
    <property type="protein sequence ID" value="MQY50201.1"/>
    <property type="molecule type" value="Genomic_DNA"/>
</dbReference>
<evidence type="ECO:0000313" key="14">
    <source>
        <dbReference type="Proteomes" id="UP000480275"/>
    </source>
</evidence>
<keyword evidence="4 10" id="KW-0812">Transmembrane</keyword>